<gene>
    <name evidence="3" type="ORF">KLLA0_D05753g</name>
</gene>
<dbReference type="Pfam" id="PF13540">
    <property type="entry name" value="RCC1_2"/>
    <property type="match status" value="2"/>
</dbReference>
<dbReference type="EMBL" id="CR382124">
    <property type="protein sequence ID" value="CAH00414.1"/>
    <property type="molecule type" value="Genomic_DNA"/>
</dbReference>
<dbReference type="PRINTS" id="PR00633">
    <property type="entry name" value="RCCNDNSATION"/>
</dbReference>
<protein>
    <submittedName>
        <fullName evidence="3">KLLA0D05753p</fullName>
    </submittedName>
</protein>
<sequence>MFRPIVRCGANQATKISYSRCGHQFVNGFHSSAVTLLGKEPKYDDAEIMAERLNNANYVGKRVKTDYQWKDKSEAQSEKEYFDRMEKLAKLYAVLQGLLFVGGVSAIGTAYMMWPQIKNWWITEDIHVSDDVIEKLKEKKERRKLTDIPVVPADSADSSVVGLYYWGQRLGTDSKKAVTKFPLRVPFFDGMKLRDVCLTDDGSYGNLAVDKDGNLFEWDNSKCNLLLKDQNLVQIKVSNDVAYGLNKKGEVLVIPLKDKSLFSDKISWSRSLLLPWKTYCRYSWKLDTRSAFRYSGEKKVIQFDVGSNHLVLLSNKGKAYTCATGTKHVENERSKGQFGIPTFSQFDPYPELNRVYEIELLNTGIAGDHVTSRSISKIACGDYHTLACDSVGELYSFGLNTYGQLGQSISYDMEYVPFPKKVSSFSGHFEKHDFLKCVEINCSGNTSFVSILPQDVHRYFKNKDFAIDIDNDKDNITYFAFGNGIQGQLGNGHFKHSQSTPTRMKVINDLKDNTVNSDKRILIRDWYCGEQHAFVRLKNGEIMCWGYNENGQLGNGKKIKWDKPAYIPRLLEPGERFNGKNLDILYDENNKLVISDEQSLRAGKEASCLFWKA</sequence>
<keyword evidence="4" id="KW-1185">Reference proteome</keyword>
<feature type="transmembrane region" description="Helical" evidence="2">
    <location>
        <begin position="91"/>
        <end position="114"/>
    </location>
</feature>
<proteinExistence type="predicted"/>
<dbReference type="GO" id="GO:0034551">
    <property type="term" value="P:mitochondrial respiratory chain complex III assembly"/>
    <property type="evidence" value="ECO:0007669"/>
    <property type="project" value="TreeGrafter"/>
</dbReference>
<dbReference type="STRING" id="284590.Q6CRX1"/>
<dbReference type="Proteomes" id="UP000000598">
    <property type="component" value="Chromosome D"/>
</dbReference>
<dbReference type="SUPFAM" id="SSF50985">
    <property type="entry name" value="RCC1/BLIP-II"/>
    <property type="match status" value="1"/>
</dbReference>
<dbReference type="AlphaFoldDB" id="Q6CRX1"/>
<reference evidence="3 4" key="1">
    <citation type="journal article" date="2004" name="Nature">
        <title>Genome evolution in yeasts.</title>
        <authorList>
            <consortium name="Genolevures"/>
            <person name="Dujon B."/>
            <person name="Sherman D."/>
            <person name="Fischer G."/>
            <person name="Durrens P."/>
            <person name="Casaregola S."/>
            <person name="Lafontaine I."/>
            <person name="de Montigny J."/>
            <person name="Marck C."/>
            <person name="Neuveglise C."/>
            <person name="Talla E."/>
            <person name="Goffard N."/>
            <person name="Frangeul L."/>
            <person name="Aigle M."/>
            <person name="Anthouard V."/>
            <person name="Babour A."/>
            <person name="Barbe V."/>
            <person name="Barnay S."/>
            <person name="Blanchin S."/>
            <person name="Beckerich J.M."/>
            <person name="Beyne E."/>
            <person name="Bleykasten C."/>
            <person name="Boisrame A."/>
            <person name="Boyer J."/>
            <person name="Cattolico L."/>
            <person name="Confanioleri F."/>
            <person name="de Daruvar A."/>
            <person name="Despons L."/>
            <person name="Fabre E."/>
            <person name="Fairhead C."/>
            <person name="Ferry-Dumazet H."/>
            <person name="Groppi A."/>
            <person name="Hantraye F."/>
            <person name="Hennequin C."/>
            <person name="Jauniaux N."/>
            <person name="Joyet P."/>
            <person name="Kachouri R."/>
            <person name="Kerrest A."/>
            <person name="Koszul R."/>
            <person name="Lemaire M."/>
            <person name="Lesur I."/>
            <person name="Ma L."/>
            <person name="Muller H."/>
            <person name="Nicaud J.M."/>
            <person name="Nikolski M."/>
            <person name="Oztas S."/>
            <person name="Ozier-Kalogeropoulos O."/>
            <person name="Pellenz S."/>
            <person name="Potier S."/>
            <person name="Richard G.F."/>
            <person name="Straub M.L."/>
            <person name="Suleau A."/>
            <person name="Swennene D."/>
            <person name="Tekaia F."/>
            <person name="Wesolowski-Louvel M."/>
            <person name="Westhof E."/>
            <person name="Wirth B."/>
            <person name="Zeniou-Meyer M."/>
            <person name="Zivanovic I."/>
            <person name="Bolotin-Fukuhara M."/>
            <person name="Thierry A."/>
            <person name="Bouchier C."/>
            <person name="Caudron B."/>
            <person name="Scarpelli C."/>
            <person name="Gaillardin C."/>
            <person name="Weissenbach J."/>
            <person name="Wincker P."/>
            <person name="Souciet J.L."/>
        </authorList>
    </citation>
    <scope>NUCLEOTIDE SEQUENCE [LARGE SCALE GENOMIC DNA]</scope>
    <source>
        <strain evidence="4">ATCC 8585 / CBS 2359 / DSM 70799 / NBRC 1267 / NRRL Y-1140 / WM37</strain>
    </source>
</reference>
<dbReference type="InterPro" id="IPR009091">
    <property type="entry name" value="RCC1/BLIP-II"/>
</dbReference>
<dbReference type="Gene3D" id="2.130.10.30">
    <property type="entry name" value="Regulator of chromosome condensation 1/beta-lactamase-inhibitor protein II"/>
    <property type="match status" value="1"/>
</dbReference>
<dbReference type="PROSITE" id="PS50012">
    <property type="entry name" value="RCC1_3"/>
    <property type="match status" value="3"/>
</dbReference>
<keyword evidence="2" id="KW-1133">Transmembrane helix</keyword>
<dbReference type="FunCoup" id="Q6CRX1">
    <property type="interactions" value="34"/>
</dbReference>
<dbReference type="OMA" id="YDQPHEI"/>
<keyword evidence="2" id="KW-0472">Membrane</keyword>
<accession>Q6CRX1</accession>
<dbReference type="HOGENOM" id="CLU_028610_1_0_1"/>
<organism evidence="3 4">
    <name type="scientific">Kluyveromyces lactis (strain ATCC 8585 / CBS 2359 / DSM 70799 / NBRC 1267 / NRRL Y-1140 / WM37)</name>
    <name type="common">Yeast</name>
    <name type="synonym">Candida sphaerica</name>
    <dbReference type="NCBI Taxonomy" id="284590"/>
    <lineage>
        <taxon>Eukaryota</taxon>
        <taxon>Fungi</taxon>
        <taxon>Dikarya</taxon>
        <taxon>Ascomycota</taxon>
        <taxon>Saccharomycotina</taxon>
        <taxon>Saccharomycetes</taxon>
        <taxon>Saccharomycetales</taxon>
        <taxon>Saccharomycetaceae</taxon>
        <taxon>Kluyveromyces</taxon>
    </lineage>
</organism>
<dbReference type="PaxDb" id="284590-Q6CRX1"/>
<feature type="repeat" description="RCC1" evidence="1">
    <location>
        <begin position="540"/>
        <end position="597"/>
    </location>
</feature>
<dbReference type="InterPro" id="IPR053245">
    <property type="entry name" value="MitoProcess-Associated"/>
</dbReference>
<feature type="repeat" description="RCC1" evidence="1">
    <location>
        <begin position="392"/>
        <end position="453"/>
    </location>
</feature>
<dbReference type="PANTHER" id="PTHR47563">
    <property type="entry name" value="PROTEIN FMP25, MITOCHONDRIAL"/>
    <property type="match status" value="1"/>
</dbReference>
<dbReference type="PANTHER" id="PTHR47563:SF1">
    <property type="entry name" value="PROTEIN FMP25, MITOCHONDRIAL"/>
    <property type="match status" value="1"/>
</dbReference>
<evidence type="ECO:0000313" key="4">
    <source>
        <dbReference type="Proteomes" id="UP000000598"/>
    </source>
</evidence>
<evidence type="ECO:0000313" key="3">
    <source>
        <dbReference type="EMBL" id="CAH00414.1"/>
    </source>
</evidence>
<name>Q6CRX1_KLULA</name>
<dbReference type="GO" id="GO:0005743">
    <property type="term" value="C:mitochondrial inner membrane"/>
    <property type="evidence" value="ECO:0007669"/>
    <property type="project" value="TreeGrafter"/>
</dbReference>
<dbReference type="eggNOG" id="KOG1426">
    <property type="taxonomic scope" value="Eukaryota"/>
</dbReference>
<evidence type="ECO:0000256" key="2">
    <source>
        <dbReference type="SAM" id="Phobius"/>
    </source>
</evidence>
<dbReference type="KEGG" id="kla:KLLA0_D05753g"/>
<feature type="repeat" description="RCC1" evidence="1">
    <location>
        <begin position="476"/>
        <end position="539"/>
    </location>
</feature>
<evidence type="ECO:0000256" key="1">
    <source>
        <dbReference type="PROSITE-ProRule" id="PRU00235"/>
    </source>
</evidence>
<dbReference type="InParanoid" id="Q6CRX1"/>
<keyword evidence="2" id="KW-0812">Transmembrane</keyword>
<dbReference type="InterPro" id="IPR000408">
    <property type="entry name" value="Reg_chr_condens"/>
</dbReference>